<gene>
    <name evidence="1" type="ORF">HPB50_001130</name>
</gene>
<keyword evidence="2" id="KW-1185">Reference proteome</keyword>
<accession>A0ACB7RZL2</accession>
<protein>
    <submittedName>
        <fullName evidence="1">Uncharacterized protein</fullName>
    </submittedName>
</protein>
<evidence type="ECO:0000313" key="1">
    <source>
        <dbReference type="EMBL" id="KAH6927254.1"/>
    </source>
</evidence>
<comment type="caution">
    <text evidence="1">The sequence shown here is derived from an EMBL/GenBank/DDBJ whole genome shotgun (WGS) entry which is preliminary data.</text>
</comment>
<sequence length="179" mass="19426">MMNTHSPRMAQLCADDEALTEEAEASGSSLSSSLMSATGAPEQHSRDKNISVEADIQGRRIVDIQHLLSSLHKVAVHVPFLCTLADMDCAAIIGHRMRKVLYIGVKNKTCAMCARTPQGATPKQHQCEKNWHGSSTSMEQSIIVEGFKNSVELHGLKYTGLIDDGDSSTYRSIIAGITV</sequence>
<reference evidence="1" key="1">
    <citation type="submission" date="2020-05" db="EMBL/GenBank/DDBJ databases">
        <title>Large-scale comparative analyses of tick genomes elucidate their genetic diversity and vector capacities.</title>
        <authorList>
            <person name="Jia N."/>
            <person name="Wang J."/>
            <person name="Shi W."/>
            <person name="Du L."/>
            <person name="Sun Y."/>
            <person name="Zhan W."/>
            <person name="Jiang J."/>
            <person name="Wang Q."/>
            <person name="Zhang B."/>
            <person name="Ji P."/>
            <person name="Sakyi L.B."/>
            <person name="Cui X."/>
            <person name="Yuan T."/>
            <person name="Jiang B."/>
            <person name="Yang W."/>
            <person name="Lam T.T.-Y."/>
            <person name="Chang Q."/>
            <person name="Ding S."/>
            <person name="Wang X."/>
            <person name="Zhu J."/>
            <person name="Ruan X."/>
            <person name="Zhao L."/>
            <person name="Wei J."/>
            <person name="Que T."/>
            <person name="Du C."/>
            <person name="Cheng J."/>
            <person name="Dai P."/>
            <person name="Han X."/>
            <person name="Huang E."/>
            <person name="Gao Y."/>
            <person name="Liu J."/>
            <person name="Shao H."/>
            <person name="Ye R."/>
            <person name="Li L."/>
            <person name="Wei W."/>
            <person name="Wang X."/>
            <person name="Wang C."/>
            <person name="Yang T."/>
            <person name="Huo Q."/>
            <person name="Li W."/>
            <person name="Guo W."/>
            <person name="Chen H."/>
            <person name="Zhou L."/>
            <person name="Ni X."/>
            <person name="Tian J."/>
            <person name="Zhou Y."/>
            <person name="Sheng Y."/>
            <person name="Liu T."/>
            <person name="Pan Y."/>
            <person name="Xia L."/>
            <person name="Li J."/>
            <person name="Zhao F."/>
            <person name="Cao W."/>
        </authorList>
    </citation>
    <scope>NUCLEOTIDE SEQUENCE</scope>
    <source>
        <strain evidence="1">Hyas-2018</strain>
    </source>
</reference>
<dbReference type="EMBL" id="CM023486">
    <property type="protein sequence ID" value="KAH6927254.1"/>
    <property type="molecule type" value="Genomic_DNA"/>
</dbReference>
<evidence type="ECO:0000313" key="2">
    <source>
        <dbReference type="Proteomes" id="UP000821845"/>
    </source>
</evidence>
<organism evidence="1 2">
    <name type="scientific">Hyalomma asiaticum</name>
    <name type="common">Tick</name>
    <dbReference type="NCBI Taxonomy" id="266040"/>
    <lineage>
        <taxon>Eukaryota</taxon>
        <taxon>Metazoa</taxon>
        <taxon>Ecdysozoa</taxon>
        <taxon>Arthropoda</taxon>
        <taxon>Chelicerata</taxon>
        <taxon>Arachnida</taxon>
        <taxon>Acari</taxon>
        <taxon>Parasitiformes</taxon>
        <taxon>Ixodida</taxon>
        <taxon>Ixodoidea</taxon>
        <taxon>Ixodidae</taxon>
        <taxon>Hyalomminae</taxon>
        <taxon>Hyalomma</taxon>
    </lineage>
</organism>
<dbReference type="Proteomes" id="UP000821845">
    <property type="component" value="Chromosome 6"/>
</dbReference>
<proteinExistence type="predicted"/>
<name>A0ACB7RZL2_HYAAI</name>